<gene>
    <name evidence="4" type="ORF">B0J13DRAFT_631541</name>
</gene>
<evidence type="ECO:0000313" key="4">
    <source>
        <dbReference type="EMBL" id="KAH7112320.1"/>
    </source>
</evidence>
<evidence type="ECO:0000256" key="2">
    <source>
        <dbReference type="ARBA" id="ARBA00023445"/>
    </source>
</evidence>
<dbReference type="PANTHER" id="PTHR10366">
    <property type="entry name" value="NAD DEPENDENT EPIMERASE/DEHYDRATASE"/>
    <property type="match status" value="1"/>
</dbReference>
<keyword evidence="1" id="KW-0560">Oxidoreductase</keyword>
<evidence type="ECO:0000256" key="1">
    <source>
        <dbReference type="ARBA" id="ARBA00023002"/>
    </source>
</evidence>
<dbReference type="InterPro" id="IPR050425">
    <property type="entry name" value="NAD(P)_dehydrat-like"/>
</dbReference>
<accession>A0A9P9D2L6</accession>
<feature type="signal peptide" evidence="3">
    <location>
        <begin position="1"/>
        <end position="30"/>
    </location>
</feature>
<dbReference type="AlphaFoldDB" id="A0A9P9D2L6"/>
<comment type="similarity">
    <text evidence="2">Belongs to the NAD(P)-dependent epimerase/dehydratase family. Dihydroflavonol-4-reductase subfamily.</text>
</comment>
<dbReference type="Proteomes" id="UP000717696">
    <property type="component" value="Unassembled WGS sequence"/>
</dbReference>
<evidence type="ECO:0008006" key="6">
    <source>
        <dbReference type="Google" id="ProtNLM"/>
    </source>
</evidence>
<dbReference type="GO" id="GO:0016616">
    <property type="term" value="F:oxidoreductase activity, acting on the CH-OH group of donors, NAD or NADP as acceptor"/>
    <property type="evidence" value="ECO:0007669"/>
    <property type="project" value="TreeGrafter"/>
</dbReference>
<dbReference type="InterPro" id="IPR036291">
    <property type="entry name" value="NAD(P)-bd_dom_sf"/>
</dbReference>
<dbReference type="OrthoDB" id="2735536at2759"/>
<dbReference type="PANTHER" id="PTHR10366:SF564">
    <property type="entry name" value="STEROL-4-ALPHA-CARBOXYLATE 3-DEHYDROGENASE, DECARBOXYLATING"/>
    <property type="match status" value="1"/>
</dbReference>
<feature type="chain" id="PRO_5040391791" description="3-beta hydroxysteroid dehydrogenase/isomerase domain-containing protein" evidence="3">
    <location>
        <begin position="31"/>
        <end position="114"/>
    </location>
</feature>
<proteinExistence type="inferred from homology"/>
<dbReference type="Gene3D" id="3.40.50.720">
    <property type="entry name" value="NAD(P)-binding Rossmann-like Domain"/>
    <property type="match status" value="1"/>
</dbReference>
<comment type="caution">
    <text evidence="4">The sequence shown here is derived from an EMBL/GenBank/DDBJ whole genome shotgun (WGS) entry which is preliminary data.</text>
</comment>
<organism evidence="4 5">
    <name type="scientific">Dactylonectria estremocensis</name>
    <dbReference type="NCBI Taxonomy" id="1079267"/>
    <lineage>
        <taxon>Eukaryota</taxon>
        <taxon>Fungi</taxon>
        <taxon>Dikarya</taxon>
        <taxon>Ascomycota</taxon>
        <taxon>Pezizomycotina</taxon>
        <taxon>Sordariomycetes</taxon>
        <taxon>Hypocreomycetidae</taxon>
        <taxon>Hypocreales</taxon>
        <taxon>Nectriaceae</taxon>
        <taxon>Dactylonectria</taxon>
    </lineage>
</organism>
<sequence>MSKSLVTGGTDFIALYVVTLLLEHGHHVNATDCVEPALQGTKNVLQCANDVESVKRVVLTSSVAAMYGDNADVLQVKYQILSESYWNETSSVSYAPYEMEIARTTPPYRRHLIK</sequence>
<evidence type="ECO:0000256" key="3">
    <source>
        <dbReference type="SAM" id="SignalP"/>
    </source>
</evidence>
<dbReference type="SUPFAM" id="SSF51735">
    <property type="entry name" value="NAD(P)-binding Rossmann-fold domains"/>
    <property type="match status" value="1"/>
</dbReference>
<dbReference type="EMBL" id="JAGMUU010000051">
    <property type="protein sequence ID" value="KAH7112320.1"/>
    <property type="molecule type" value="Genomic_DNA"/>
</dbReference>
<keyword evidence="5" id="KW-1185">Reference proteome</keyword>
<keyword evidence="3" id="KW-0732">Signal</keyword>
<evidence type="ECO:0000313" key="5">
    <source>
        <dbReference type="Proteomes" id="UP000717696"/>
    </source>
</evidence>
<reference evidence="4" key="1">
    <citation type="journal article" date="2021" name="Nat. Commun.">
        <title>Genetic determinants of endophytism in the Arabidopsis root mycobiome.</title>
        <authorList>
            <person name="Mesny F."/>
            <person name="Miyauchi S."/>
            <person name="Thiergart T."/>
            <person name="Pickel B."/>
            <person name="Atanasova L."/>
            <person name="Karlsson M."/>
            <person name="Huettel B."/>
            <person name="Barry K.W."/>
            <person name="Haridas S."/>
            <person name="Chen C."/>
            <person name="Bauer D."/>
            <person name="Andreopoulos W."/>
            <person name="Pangilinan J."/>
            <person name="LaButti K."/>
            <person name="Riley R."/>
            <person name="Lipzen A."/>
            <person name="Clum A."/>
            <person name="Drula E."/>
            <person name="Henrissat B."/>
            <person name="Kohler A."/>
            <person name="Grigoriev I.V."/>
            <person name="Martin F.M."/>
            <person name="Hacquard S."/>
        </authorList>
    </citation>
    <scope>NUCLEOTIDE SEQUENCE</scope>
    <source>
        <strain evidence="4">MPI-CAGE-AT-0021</strain>
    </source>
</reference>
<name>A0A9P9D2L6_9HYPO</name>
<protein>
    <recommendedName>
        <fullName evidence="6">3-beta hydroxysteroid dehydrogenase/isomerase domain-containing protein</fullName>
    </recommendedName>
</protein>